<evidence type="ECO:0000313" key="3">
    <source>
        <dbReference type="Proteomes" id="UP000014500"/>
    </source>
</evidence>
<keyword evidence="1" id="KW-0472">Membrane</keyword>
<keyword evidence="3" id="KW-1185">Reference proteome</keyword>
<organism evidence="2 3">
    <name type="scientific">Strigamia maritima</name>
    <name type="common">European centipede</name>
    <name type="synonym">Geophilus maritimus</name>
    <dbReference type="NCBI Taxonomy" id="126957"/>
    <lineage>
        <taxon>Eukaryota</taxon>
        <taxon>Metazoa</taxon>
        <taxon>Ecdysozoa</taxon>
        <taxon>Arthropoda</taxon>
        <taxon>Myriapoda</taxon>
        <taxon>Chilopoda</taxon>
        <taxon>Pleurostigmophora</taxon>
        <taxon>Geophilomorpha</taxon>
        <taxon>Linotaeniidae</taxon>
        <taxon>Strigamia</taxon>
    </lineage>
</organism>
<keyword evidence="1" id="KW-1133">Transmembrane helix</keyword>
<dbReference type="AlphaFoldDB" id="T1IN17"/>
<evidence type="ECO:0008006" key="4">
    <source>
        <dbReference type="Google" id="ProtNLM"/>
    </source>
</evidence>
<dbReference type="HOGENOM" id="CLU_2443617_0_0_1"/>
<dbReference type="EMBL" id="JH431114">
    <property type="status" value="NOT_ANNOTATED_CDS"/>
    <property type="molecule type" value="Genomic_DNA"/>
</dbReference>
<feature type="transmembrane region" description="Helical" evidence="1">
    <location>
        <begin position="44"/>
        <end position="67"/>
    </location>
</feature>
<reference evidence="3" key="1">
    <citation type="submission" date="2011-05" db="EMBL/GenBank/DDBJ databases">
        <authorList>
            <person name="Richards S.R."/>
            <person name="Qu J."/>
            <person name="Jiang H."/>
            <person name="Jhangiani S.N."/>
            <person name="Agravi P."/>
            <person name="Goodspeed R."/>
            <person name="Gross S."/>
            <person name="Mandapat C."/>
            <person name="Jackson L."/>
            <person name="Mathew T."/>
            <person name="Pu L."/>
            <person name="Thornton R."/>
            <person name="Saada N."/>
            <person name="Wilczek-Boney K.B."/>
            <person name="Lee S."/>
            <person name="Kovar C."/>
            <person name="Wu Y."/>
            <person name="Scherer S.E."/>
            <person name="Worley K.C."/>
            <person name="Muzny D.M."/>
            <person name="Gibbs R."/>
        </authorList>
    </citation>
    <scope>NUCLEOTIDE SEQUENCE</scope>
    <source>
        <strain evidence="3">Brora</strain>
    </source>
</reference>
<reference evidence="2" key="2">
    <citation type="submission" date="2015-02" db="UniProtKB">
        <authorList>
            <consortium name="EnsemblMetazoa"/>
        </authorList>
    </citation>
    <scope>IDENTIFICATION</scope>
</reference>
<sequence length="90" mass="10189">MGVECFHQAFGMYLLFTGIFALIGSPLFGFVYETTGRDYKITFISTGIVILVGMMFLVLIPATDFCWRKIQKFRGKPIARPEETPTSIEL</sequence>
<accession>T1IN17</accession>
<feature type="transmembrane region" description="Helical" evidence="1">
    <location>
        <begin position="12"/>
        <end position="32"/>
    </location>
</feature>
<protein>
    <recommendedName>
        <fullName evidence="4">Major facilitator superfamily (MFS) profile domain-containing protein</fullName>
    </recommendedName>
</protein>
<evidence type="ECO:0000313" key="2">
    <source>
        <dbReference type="EnsemblMetazoa" id="SMAR002387-PA"/>
    </source>
</evidence>
<proteinExistence type="predicted"/>
<dbReference type="SUPFAM" id="SSF103473">
    <property type="entry name" value="MFS general substrate transporter"/>
    <property type="match status" value="1"/>
</dbReference>
<dbReference type="EnsemblMetazoa" id="SMAR002387-RA">
    <property type="protein sequence ID" value="SMAR002387-PA"/>
    <property type="gene ID" value="SMAR002387"/>
</dbReference>
<name>T1IN17_STRMM</name>
<evidence type="ECO:0000256" key="1">
    <source>
        <dbReference type="SAM" id="Phobius"/>
    </source>
</evidence>
<dbReference type="Proteomes" id="UP000014500">
    <property type="component" value="Unassembled WGS sequence"/>
</dbReference>
<keyword evidence="1" id="KW-0812">Transmembrane</keyword>
<dbReference type="InterPro" id="IPR036259">
    <property type="entry name" value="MFS_trans_sf"/>
</dbReference>